<dbReference type="GeneID" id="16993818"/>
<dbReference type="Proteomes" id="UP000007014">
    <property type="component" value="Chromosome 9"/>
</dbReference>
<evidence type="ECO:0000313" key="16">
    <source>
        <dbReference type="Proteomes" id="UP000007014"/>
    </source>
</evidence>
<dbReference type="CDD" id="cd07000">
    <property type="entry name" value="cupin_HGO_N"/>
    <property type="match status" value="1"/>
</dbReference>
<feature type="binding site" evidence="12">
    <location>
        <position position="350"/>
    </location>
    <ligand>
        <name>Fe cation</name>
        <dbReference type="ChEBI" id="CHEBI:24875"/>
    </ligand>
</feature>
<protein>
    <recommendedName>
        <fullName evidence="4">homogentisate 1,2-dioxygenase</fullName>
        <ecNumber evidence="4">1.13.11.5</ecNumber>
    </recommendedName>
</protein>
<dbReference type="GO" id="GO:0046872">
    <property type="term" value="F:metal ion binding"/>
    <property type="evidence" value="ECO:0007669"/>
    <property type="project" value="UniProtKB-KW"/>
</dbReference>
<organism evidence="15 16">
    <name type="scientific">Cyanidioschyzon merolae (strain NIES-3377 / 10D)</name>
    <name type="common">Unicellular red alga</name>
    <dbReference type="NCBI Taxonomy" id="280699"/>
    <lineage>
        <taxon>Eukaryota</taxon>
        <taxon>Rhodophyta</taxon>
        <taxon>Bangiophyceae</taxon>
        <taxon>Cyanidiales</taxon>
        <taxon>Cyanidiaceae</taxon>
        <taxon>Cyanidioschyzon</taxon>
    </lineage>
</organism>
<gene>
    <name evidence="15" type="ORF">CYME_CMI106C</name>
</gene>
<evidence type="ECO:0000313" key="15">
    <source>
        <dbReference type="EMBL" id="BAM79996.1"/>
    </source>
</evidence>
<keyword evidence="16" id="KW-1185">Reference proteome</keyword>
<sequence>MKLRYDYQYGFGNHFATECVPGALPVGQNNPQKCAYGLYAEQLSGTAFTAPRSANQRTWMYRVRPSVDHGAYQRVSFAERAPGLGFRGQIATPERLRWQPRDDAAPDRTADAADADTDTDFLRGLFRIGENGLPEDRNGLSIYSYWCNTSMDGEAFYNADGDLLILPQQGELVLQTELGMLEVPAGHVAVVPRGIRFAARVVPMSDTTSTSRGFVLEVYDRHFELPDLGPIGANGCAAPRDFRYPLAYVDRDTLQSSWRIWAKFQNQIFMYETDHSVFDVVAWHGNYAPFAYDLDRFCPVNAVRFDHMDPSIFTVLTCRSDEPGVALADFVIFPPRWNVQEHTFRPPYFHRNCMTEFMMNLAGEYDAKSAAGFPPGACSLHSIMSAHGPDLESFARAATEQLRPKRLPDSTLAAMFETSRMLRITKEALELLPLDRTYTSCWRDFPPATIPSS</sequence>
<evidence type="ECO:0000256" key="2">
    <source>
        <dbReference type="ARBA" id="ARBA00004704"/>
    </source>
</evidence>
<evidence type="ECO:0000256" key="7">
    <source>
        <dbReference type="ARBA" id="ARBA00022964"/>
    </source>
</evidence>
<dbReference type="RefSeq" id="XP_005536282.1">
    <property type="nucleotide sequence ID" value="XM_005536225.1"/>
</dbReference>
<dbReference type="SUPFAM" id="SSF51182">
    <property type="entry name" value="RmlC-like cupins"/>
    <property type="match status" value="1"/>
</dbReference>
<evidence type="ECO:0000256" key="4">
    <source>
        <dbReference type="ARBA" id="ARBA00013127"/>
    </source>
</evidence>
<evidence type="ECO:0000256" key="8">
    <source>
        <dbReference type="ARBA" id="ARBA00023002"/>
    </source>
</evidence>
<dbReference type="Gene3D" id="2.60.120.10">
    <property type="entry name" value="Jelly Rolls"/>
    <property type="match status" value="1"/>
</dbReference>
<dbReference type="eggNOG" id="KOG1417">
    <property type="taxonomic scope" value="Eukaryota"/>
</dbReference>
<dbReference type="PANTHER" id="PTHR11056:SF0">
    <property type="entry name" value="HOMOGENTISATE 1,2-DIOXYGENASE"/>
    <property type="match status" value="1"/>
</dbReference>
<dbReference type="InterPro" id="IPR046451">
    <property type="entry name" value="HgmA_C"/>
</dbReference>
<evidence type="ECO:0000256" key="11">
    <source>
        <dbReference type="PIRSR" id="PIRSR605708-1"/>
    </source>
</evidence>
<dbReference type="GO" id="GO:0004411">
    <property type="term" value="F:homogentisate 1,2-dioxygenase activity"/>
    <property type="evidence" value="ECO:0007669"/>
    <property type="project" value="UniProtKB-EC"/>
</dbReference>
<evidence type="ECO:0000256" key="12">
    <source>
        <dbReference type="PIRSR" id="PIRSR605708-2"/>
    </source>
</evidence>
<dbReference type="InterPro" id="IPR011051">
    <property type="entry name" value="RmlC_Cupin_sf"/>
</dbReference>
<evidence type="ECO:0000256" key="10">
    <source>
        <dbReference type="ARBA" id="ARBA00023232"/>
    </source>
</evidence>
<comment type="similarity">
    <text evidence="3">Belongs to the homogentisate dioxygenase family.</text>
</comment>
<feature type="binding site" evidence="12">
    <location>
        <position position="387"/>
    </location>
    <ligand>
        <name>homogentisate</name>
        <dbReference type="ChEBI" id="CHEBI:16169"/>
    </ligand>
</feature>
<feature type="domain" description="Homogentisate 1,2-dioxygenase N-terminal" evidence="14">
    <location>
        <begin position="7"/>
        <end position="294"/>
    </location>
</feature>
<dbReference type="GO" id="GO:0006559">
    <property type="term" value="P:L-phenylalanine catabolic process"/>
    <property type="evidence" value="ECO:0007669"/>
    <property type="project" value="UniProtKB-UniPathway"/>
</dbReference>
<keyword evidence="7" id="KW-0223">Dioxygenase</keyword>
<evidence type="ECO:0000256" key="1">
    <source>
        <dbReference type="ARBA" id="ARBA00001962"/>
    </source>
</evidence>
<dbReference type="EC" id="1.13.11.5" evidence="4"/>
<dbReference type="InterPro" id="IPR046452">
    <property type="entry name" value="HgmA_N"/>
</dbReference>
<feature type="domain" description="Homogentisate 1,2-dioxygenase C-terminal" evidence="13">
    <location>
        <begin position="296"/>
        <end position="445"/>
    </location>
</feature>
<comment type="pathway">
    <text evidence="2">Amino-acid degradation; L-phenylalanine degradation; acetoacetate and fumarate from L-phenylalanine: step 4/6.</text>
</comment>
<feature type="active site" description="Proton acceptor" evidence="11">
    <location>
        <position position="307"/>
    </location>
</feature>
<dbReference type="InterPro" id="IPR005708">
    <property type="entry name" value="Homogentis_dOase"/>
</dbReference>
<keyword evidence="5 12" id="KW-0479">Metal-binding</keyword>
<keyword evidence="9 12" id="KW-0408">Iron</keyword>
<dbReference type="FunFam" id="2.60.120.10:FF:000034">
    <property type="entry name" value="Homogentisate 1,2-dioxygenase"/>
    <property type="match status" value="1"/>
</dbReference>
<dbReference type="Pfam" id="PF20510">
    <property type="entry name" value="HgmA_N"/>
    <property type="match status" value="1"/>
</dbReference>
<accession>M1UR02</accession>
<reference evidence="15 16" key="1">
    <citation type="journal article" date="2004" name="Nature">
        <title>Genome sequence of the ultrasmall unicellular red alga Cyanidioschyzon merolae 10D.</title>
        <authorList>
            <person name="Matsuzaki M."/>
            <person name="Misumi O."/>
            <person name="Shin-i T."/>
            <person name="Maruyama S."/>
            <person name="Takahara M."/>
            <person name="Miyagishima S."/>
            <person name="Mori T."/>
            <person name="Nishida K."/>
            <person name="Yagisawa F."/>
            <person name="Nishida K."/>
            <person name="Yoshida Y."/>
            <person name="Nishimura Y."/>
            <person name="Nakao S."/>
            <person name="Kobayashi T."/>
            <person name="Momoyama Y."/>
            <person name="Higashiyama T."/>
            <person name="Minoda A."/>
            <person name="Sano M."/>
            <person name="Nomoto H."/>
            <person name="Oishi K."/>
            <person name="Hayashi H."/>
            <person name="Ohta F."/>
            <person name="Nishizaka S."/>
            <person name="Haga S."/>
            <person name="Miura S."/>
            <person name="Morishita T."/>
            <person name="Kabeya Y."/>
            <person name="Terasawa K."/>
            <person name="Suzuki Y."/>
            <person name="Ishii Y."/>
            <person name="Asakawa S."/>
            <person name="Takano H."/>
            <person name="Ohta N."/>
            <person name="Kuroiwa H."/>
            <person name="Tanaka K."/>
            <person name="Shimizu N."/>
            <person name="Sugano S."/>
            <person name="Sato N."/>
            <person name="Nozaki H."/>
            <person name="Ogasawara N."/>
            <person name="Kohara Y."/>
            <person name="Kuroiwa T."/>
        </authorList>
    </citation>
    <scope>NUCLEOTIDE SEQUENCE [LARGE SCALE GENOMIC DNA]</scope>
    <source>
        <strain evidence="15 16">10D</strain>
    </source>
</reference>
<name>M1UR02_CYAM1</name>
<dbReference type="EMBL" id="AP006491">
    <property type="protein sequence ID" value="BAM79996.1"/>
    <property type="molecule type" value="Genomic_DNA"/>
</dbReference>
<comment type="cofactor">
    <cofactor evidence="1 12">
        <name>Fe cation</name>
        <dbReference type="ChEBI" id="CHEBI:24875"/>
    </cofactor>
</comment>
<dbReference type="AlphaFoldDB" id="M1UR02"/>
<dbReference type="Pfam" id="PF04209">
    <property type="entry name" value="HgmA_C"/>
    <property type="match status" value="1"/>
</dbReference>
<evidence type="ECO:0000256" key="3">
    <source>
        <dbReference type="ARBA" id="ARBA00007757"/>
    </source>
</evidence>
<evidence type="ECO:0000256" key="5">
    <source>
        <dbReference type="ARBA" id="ARBA00022723"/>
    </source>
</evidence>
<dbReference type="InterPro" id="IPR014710">
    <property type="entry name" value="RmlC-like_jellyroll"/>
</dbReference>
<keyword evidence="10" id="KW-0585">Phenylalanine catabolism</keyword>
<dbReference type="GO" id="GO:0006572">
    <property type="term" value="P:L-tyrosine catabolic process"/>
    <property type="evidence" value="ECO:0007669"/>
    <property type="project" value="UniProtKB-KW"/>
</dbReference>
<proteinExistence type="inferred from homology"/>
<feature type="binding site" evidence="12">
    <location>
        <position position="365"/>
    </location>
    <ligand>
        <name>homogentisate</name>
        <dbReference type="ChEBI" id="CHEBI:16169"/>
    </ligand>
</feature>
<dbReference type="NCBIfam" id="TIGR01015">
    <property type="entry name" value="hmgA"/>
    <property type="match status" value="1"/>
</dbReference>
<feature type="binding site" evidence="12">
    <location>
        <position position="387"/>
    </location>
    <ligand>
        <name>Fe cation</name>
        <dbReference type="ChEBI" id="CHEBI:24875"/>
    </ligand>
</feature>
<dbReference type="GO" id="GO:0005737">
    <property type="term" value="C:cytoplasm"/>
    <property type="evidence" value="ECO:0007669"/>
    <property type="project" value="TreeGrafter"/>
</dbReference>
<keyword evidence="8" id="KW-0560">Oxidoreductase</keyword>
<keyword evidence="6" id="KW-0828">Tyrosine catabolism</keyword>
<feature type="binding site" evidence="12">
    <location>
        <position position="356"/>
    </location>
    <ligand>
        <name>Fe cation</name>
        <dbReference type="ChEBI" id="CHEBI:24875"/>
    </ligand>
</feature>
<dbReference type="KEGG" id="cme:CYME_CMI106C"/>
<evidence type="ECO:0000256" key="6">
    <source>
        <dbReference type="ARBA" id="ARBA00022878"/>
    </source>
</evidence>
<evidence type="ECO:0000259" key="14">
    <source>
        <dbReference type="Pfam" id="PF20510"/>
    </source>
</evidence>
<evidence type="ECO:0000259" key="13">
    <source>
        <dbReference type="Pfam" id="PF04209"/>
    </source>
</evidence>
<dbReference type="OrthoDB" id="1689029at2759"/>
<dbReference type="UniPathway" id="UPA00139">
    <property type="reaction ID" value="UER00339"/>
</dbReference>
<dbReference type="STRING" id="280699.M1UR02"/>
<reference evidence="15 16" key="2">
    <citation type="journal article" date="2007" name="BMC Biol.">
        <title>A 100%-complete sequence reveals unusually simple genomic features in the hot-spring red alga Cyanidioschyzon merolae.</title>
        <authorList>
            <person name="Nozaki H."/>
            <person name="Takano H."/>
            <person name="Misumi O."/>
            <person name="Terasawa K."/>
            <person name="Matsuzaki M."/>
            <person name="Maruyama S."/>
            <person name="Nishida K."/>
            <person name="Yagisawa F."/>
            <person name="Yoshida Y."/>
            <person name="Fujiwara T."/>
            <person name="Takio S."/>
            <person name="Tamura K."/>
            <person name="Chung S.J."/>
            <person name="Nakamura S."/>
            <person name="Kuroiwa H."/>
            <person name="Tanaka K."/>
            <person name="Sato N."/>
            <person name="Kuroiwa T."/>
        </authorList>
    </citation>
    <scope>NUCLEOTIDE SEQUENCE [LARGE SCALE GENOMIC DNA]</scope>
    <source>
        <strain evidence="15 16">10D</strain>
    </source>
</reference>
<evidence type="ECO:0000256" key="9">
    <source>
        <dbReference type="ARBA" id="ARBA00023004"/>
    </source>
</evidence>
<dbReference type="PANTHER" id="PTHR11056">
    <property type="entry name" value="HOMOGENTISATE 1,2-DIOXYGENASE"/>
    <property type="match status" value="1"/>
</dbReference>